<keyword evidence="3" id="KW-1185">Reference proteome</keyword>
<name>A0A9Q1FGU9_SYNKA</name>
<proteinExistence type="predicted"/>
<dbReference type="AlphaFoldDB" id="A0A9Q1FGU9"/>
<accession>A0A9Q1FGU9</accession>
<organism evidence="2 3">
    <name type="scientific">Synaphobranchus kaupii</name>
    <name type="common">Kaup's arrowtooth eel</name>
    <dbReference type="NCBI Taxonomy" id="118154"/>
    <lineage>
        <taxon>Eukaryota</taxon>
        <taxon>Metazoa</taxon>
        <taxon>Chordata</taxon>
        <taxon>Craniata</taxon>
        <taxon>Vertebrata</taxon>
        <taxon>Euteleostomi</taxon>
        <taxon>Actinopterygii</taxon>
        <taxon>Neopterygii</taxon>
        <taxon>Teleostei</taxon>
        <taxon>Anguilliformes</taxon>
        <taxon>Synaphobranchidae</taxon>
        <taxon>Synaphobranchus</taxon>
    </lineage>
</organism>
<evidence type="ECO:0000313" key="3">
    <source>
        <dbReference type="Proteomes" id="UP001152622"/>
    </source>
</evidence>
<dbReference type="Proteomes" id="UP001152622">
    <property type="component" value="Chromosome 6"/>
</dbReference>
<gene>
    <name evidence="2" type="ORF">SKAU_G00206240</name>
</gene>
<evidence type="ECO:0000256" key="1">
    <source>
        <dbReference type="SAM" id="MobiDB-lite"/>
    </source>
</evidence>
<protein>
    <submittedName>
        <fullName evidence="2">Uncharacterized protein</fullName>
    </submittedName>
</protein>
<comment type="caution">
    <text evidence="2">The sequence shown here is derived from an EMBL/GenBank/DDBJ whole genome shotgun (WGS) entry which is preliminary data.</text>
</comment>
<dbReference type="OrthoDB" id="6285980at2759"/>
<reference evidence="2" key="1">
    <citation type="journal article" date="2023" name="Science">
        <title>Genome structures resolve the early diversification of teleost fishes.</title>
        <authorList>
            <person name="Parey E."/>
            <person name="Louis A."/>
            <person name="Montfort J."/>
            <person name="Bouchez O."/>
            <person name="Roques C."/>
            <person name="Iampietro C."/>
            <person name="Lluch J."/>
            <person name="Castinel A."/>
            <person name="Donnadieu C."/>
            <person name="Desvignes T."/>
            <person name="Floi Bucao C."/>
            <person name="Jouanno E."/>
            <person name="Wen M."/>
            <person name="Mejri S."/>
            <person name="Dirks R."/>
            <person name="Jansen H."/>
            <person name="Henkel C."/>
            <person name="Chen W.J."/>
            <person name="Zahm M."/>
            <person name="Cabau C."/>
            <person name="Klopp C."/>
            <person name="Thompson A.W."/>
            <person name="Robinson-Rechavi M."/>
            <person name="Braasch I."/>
            <person name="Lecointre G."/>
            <person name="Bobe J."/>
            <person name="Postlethwait J.H."/>
            <person name="Berthelot C."/>
            <person name="Roest Crollius H."/>
            <person name="Guiguen Y."/>
        </authorList>
    </citation>
    <scope>NUCLEOTIDE SEQUENCE</scope>
    <source>
        <strain evidence="2">WJC10195</strain>
    </source>
</reference>
<sequence length="104" mass="10504">MAMLAQQMQLANAIMPGTQLQPMPMFSVAPGLATSPSAAAFNPYLGPVSPGLMQAELLSSAPMLMTSSPSIPVPGNAAARPPETHEDRPAGGMSGVPAGQLFSG</sequence>
<evidence type="ECO:0000313" key="2">
    <source>
        <dbReference type="EMBL" id="KAJ8357830.1"/>
    </source>
</evidence>
<feature type="region of interest" description="Disordered" evidence="1">
    <location>
        <begin position="68"/>
        <end position="104"/>
    </location>
</feature>
<dbReference type="EMBL" id="JAINUF010000006">
    <property type="protein sequence ID" value="KAJ8357830.1"/>
    <property type="molecule type" value="Genomic_DNA"/>
</dbReference>